<comment type="caution">
    <text evidence="2">The sequence shown here is derived from an EMBL/GenBank/DDBJ whole genome shotgun (WGS) entry which is preliminary data.</text>
</comment>
<feature type="region of interest" description="Disordered" evidence="1">
    <location>
        <begin position="13"/>
        <end position="55"/>
    </location>
</feature>
<dbReference type="RefSeq" id="XP_024349787.1">
    <property type="nucleotide sequence ID" value="XM_024495827.1"/>
</dbReference>
<proteinExistence type="predicted"/>
<dbReference type="GeneID" id="36342293"/>
<dbReference type="Proteomes" id="UP000019149">
    <property type="component" value="Unassembled WGS sequence"/>
</dbReference>
<accession>W6UCV5</accession>
<dbReference type="CTD" id="36342293"/>
<feature type="compositionally biased region" description="Acidic residues" evidence="1">
    <location>
        <begin position="386"/>
        <end position="395"/>
    </location>
</feature>
<name>W6UCV5_ECHGR</name>
<keyword evidence="3" id="KW-1185">Reference proteome</keyword>
<feature type="compositionally biased region" description="Polar residues" evidence="1">
    <location>
        <begin position="23"/>
        <end position="50"/>
    </location>
</feature>
<protein>
    <submittedName>
        <fullName evidence="2">Uncharacterized protein</fullName>
    </submittedName>
</protein>
<evidence type="ECO:0000256" key="1">
    <source>
        <dbReference type="SAM" id="MobiDB-lite"/>
    </source>
</evidence>
<dbReference type="KEGG" id="egl:EGR_06578"/>
<organism evidence="2 3">
    <name type="scientific">Echinococcus granulosus</name>
    <name type="common">Hydatid tapeworm</name>
    <dbReference type="NCBI Taxonomy" id="6210"/>
    <lineage>
        <taxon>Eukaryota</taxon>
        <taxon>Metazoa</taxon>
        <taxon>Spiralia</taxon>
        <taxon>Lophotrochozoa</taxon>
        <taxon>Platyhelminthes</taxon>
        <taxon>Cestoda</taxon>
        <taxon>Eucestoda</taxon>
        <taxon>Cyclophyllidea</taxon>
        <taxon>Taeniidae</taxon>
        <taxon>Echinococcus</taxon>
        <taxon>Echinococcus granulosus group</taxon>
    </lineage>
</organism>
<dbReference type="OMA" id="PQAMNAD"/>
<feature type="region of interest" description="Disordered" evidence="1">
    <location>
        <begin position="293"/>
        <end position="395"/>
    </location>
</feature>
<reference evidence="2 3" key="1">
    <citation type="journal article" date="2013" name="Nat. Genet.">
        <title>The genome of the hydatid tapeworm Echinococcus granulosus.</title>
        <authorList>
            <person name="Zheng H."/>
            <person name="Zhang W."/>
            <person name="Zhang L."/>
            <person name="Zhang Z."/>
            <person name="Li J."/>
            <person name="Lu G."/>
            <person name="Zhu Y."/>
            <person name="Wang Y."/>
            <person name="Huang Y."/>
            <person name="Liu J."/>
            <person name="Kang H."/>
            <person name="Chen J."/>
            <person name="Wang L."/>
            <person name="Chen A."/>
            <person name="Yu S."/>
            <person name="Gao Z."/>
            <person name="Jin L."/>
            <person name="Gu W."/>
            <person name="Wang Z."/>
            <person name="Zhao L."/>
            <person name="Shi B."/>
            <person name="Wen H."/>
            <person name="Lin R."/>
            <person name="Jones M.K."/>
            <person name="Brejova B."/>
            <person name="Vinar T."/>
            <person name="Zhao G."/>
            <person name="McManus D.P."/>
            <person name="Chen Z."/>
            <person name="Zhou Y."/>
            <person name="Wang S."/>
        </authorList>
    </citation>
    <scope>NUCLEOTIDE SEQUENCE [LARGE SCALE GENOMIC DNA]</scope>
</reference>
<evidence type="ECO:0000313" key="3">
    <source>
        <dbReference type="Proteomes" id="UP000019149"/>
    </source>
</evidence>
<evidence type="ECO:0000313" key="2">
    <source>
        <dbReference type="EMBL" id="EUB58591.1"/>
    </source>
</evidence>
<dbReference type="EMBL" id="APAU02000059">
    <property type="protein sequence ID" value="EUB58591.1"/>
    <property type="molecule type" value="Genomic_DNA"/>
</dbReference>
<sequence>MYNSYYQSVAANGEQVKGDKVASATNANLAEESSISENQAQYRRMNTPQAMNADDDEVDYSFSRLSVRERRKMFQTDEPMVISQYGTLPRGPMSRSVPRYDGKPASVASVPTQDVTFRKTPLMRQSCGGQNQVSPRRNSSFDFRPQSVISSRAVELQSAQRSSLVEPYVQPVYLPSRQSRPIYRSPPTVIQAGDQPIHPQSPQPVTYASPSRIVRGMSLSARTMPREGETSSMMYRVVQSPSRVYPQTIAMSYSYPSPLQQQQPPAQLYVPLTSVHRRTVSTPQFPQKSITIYPTMRDRQPVEAPRQVYQQMASPRASQRSDWTVLQPTRITPTQASVNQSRPSLFGPMGRSNQQQPPPPLPHQGRIATLPSRPRPRVVNRRSPQQDEESGVTEF</sequence>
<feature type="compositionally biased region" description="Polar residues" evidence="1">
    <location>
        <begin position="308"/>
        <end position="343"/>
    </location>
</feature>
<dbReference type="AlphaFoldDB" id="W6UCV5"/>
<dbReference type="OrthoDB" id="6242940at2759"/>
<gene>
    <name evidence="2" type="ORF">EGR_06578</name>
</gene>